<dbReference type="InterPro" id="IPR051133">
    <property type="entry name" value="Adapter_Engulfment-Domain"/>
</dbReference>
<dbReference type="OMA" id="ICRSEHE"/>
<dbReference type="EMBL" id="RCHS01000838">
    <property type="protein sequence ID" value="RMX56498.1"/>
    <property type="molecule type" value="Genomic_DNA"/>
</dbReference>
<dbReference type="PANTHER" id="PTHR11232">
    <property type="entry name" value="PHOSPHOTYROSINE INTERACTION DOMAIN-CONTAINING FAMILY MEMBER"/>
    <property type="match status" value="1"/>
</dbReference>
<dbReference type="AlphaFoldDB" id="A0A3M6UT52"/>
<dbReference type="PANTHER" id="PTHR11232:SF74">
    <property type="entry name" value="PTB DOMAIN-CONTAINING ADAPTER PROTEIN CED-6-LIKE PROTEIN"/>
    <property type="match status" value="1"/>
</dbReference>
<dbReference type="Gene3D" id="2.30.29.30">
    <property type="entry name" value="Pleckstrin-homology domain (PH domain)/Phosphotyrosine-binding domain (PTB)"/>
    <property type="match status" value="1"/>
</dbReference>
<dbReference type="Pfam" id="PF00640">
    <property type="entry name" value="PID"/>
    <property type="match status" value="1"/>
</dbReference>
<evidence type="ECO:0000259" key="1">
    <source>
        <dbReference type="PROSITE" id="PS01179"/>
    </source>
</evidence>
<name>A0A3M6UT52_POCDA</name>
<dbReference type="SUPFAM" id="SSF50729">
    <property type="entry name" value="PH domain-like"/>
    <property type="match status" value="1"/>
</dbReference>
<keyword evidence="3" id="KW-1185">Reference proteome</keyword>
<organism evidence="2 3">
    <name type="scientific">Pocillopora damicornis</name>
    <name type="common">Cauliflower coral</name>
    <name type="synonym">Millepora damicornis</name>
    <dbReference type="NCBI Taxonomy" id="46731"/>
    <lineage>
        <taxon>Eukaryota</taxon>
        <taxon>Metazoa</taxon>
        <taxon>Cnidaria</taxon>
        <taxon>Anthozoa</taxon>
        <taxon>Hexacorallia</taxon>
        <taxon>Scleractinia</taxon>
        <taxon>Astrocoeniina</taxon>
        <taxon>Pocilloporidae</taxon>
        <taxon>Pocillopora</taxon>
    </lineage>
</organism>
<evidence type="ECO:0000313" key="2">
    <source>
        <dbReference type="EMBL" id="RMX56498.1"/>
    </source>
</evidence>
<evidence type="ECO:0000313" key="3">
    <source>
        <dbReference type="Proteomes" id="UP000275408"/>
    </source>
</evidence>
<protein>
    <recommendedName>
        <fullName evidence="1">PID domain-containing protein</fullName>
    </recommendedName>
</protein>
<accession>A0A3M6UT52</accession>
<feature type="domain" description="PID" evidence="1">
    <location>
        <begin position="31"/>
        <end position="163"/>
    </location>
</feature>
<proteinExistence type="predicted"/>
<dbReference type="CDD" id="cd00934">
    <property type="entry name" value="PTB"/>
    <property type="match status" value="1"/>
</dbReference>
<gene>
    <name evidence="2" type="ORF">pdam_00023160</name>
</gene>
<dbReference type="SMART" id="SM00462">
    <property type="entry name" value="PTB"/>
    <property type="match status" value="1"/>
</dbReference>
<dbReference type="PROSITE" id="PS01179">
    <property type="entry name" value="PID"/>
    <property type="match status" value="1"/>
</dbReference>
<dbReference type="Proteomes" id="UP000275408">
    <property type="component" value="Unassembled WGS sequence"/>
</dbReference>
<sequence length="166" mass="18829">MAINNNNNILRKLSSERARGYYQLNDEEPTYTARYLGKTKVVEFLRPENGLSVSARCVDKLHDGVQGKGKKRKVSILISSNISRGITVTDQGPGVKEEVCHKLFDIAYCCTDMRNKMIFSFIAEQQGELQCHAFVFKTEETAKAVCLALADAFKTAHEEWIRKQKH</sequence>
<dbReference type="OrthoDB" id="5962185at2759"/>
<dbReference type="InterPro" id="IPR006020">
    <property type="entry name" value="PTB/PI_dom"/>
</dbReference>
<reference evidence="2 3" key="1">
    <citation type="journal article" date="2018" name="Sci. Rep.">
        <title>Comparative analysis of the Pocillopora damicornis genome highlights role of immune system in coral evolution.</title>
        <authorList>
            <person name="Cunning R."/>
            <person name="Bay R.A."/>
            <person name="Gillette P."/>
            <person name="Baker A.C."/>
            <person name="Traylor-Knowles N."/>
        </authorList>
    </citation>
    <scope>NUCLEOTIDE SEQUENCE [LARGE SCALE GENOMIC DNA]</scope>
    <source>
        <strain evidence="2">RSMAS</strain>
        <tissue evidence="2">Whole animal</tissue>
    </source>
</reference>
<dbReference type="InterPro" id="IPR011993">
    <property type="entry name" value="PH-like_dom_sf"/>
</dbReference>
<comment type="caution">
    <text evidence="2">The sequence shown here is derived from an EMBL/GenBank/DDBJ whole genome shotgun (WGS) entry which is preliminary data.</text>
</comment>
<dbReference type="STRING" id="46731.A0A3M6UT52"/>